<keyword evidence="3" id="KW-1185">Reference proteome</keyword>
<proteinExistence type="predicted"/>
<evidence type="ECO:0000256" key="1">
    <source>
        <dbReference type="SAM" id="MobiDB-lite"/>
    </source>
</evidence>
<feature type="region of interest" description="Disordered" evidence="1">
    <location>
        <begin position="45"/>
        <end position="78"/>
    </location>
</feature>
<feature type="region of interest" description="Disordered" evidence="1">
    <location>
        <begin position="92"/>
        <end position="122"/>
    </location>
</feature>
<dbReference type="AlphaFoldDB" id="A0A5J4NWP1"/>
<gene>
    <name evidence="2" type="ORF">DEA37_0010086</name>
</gene>
<protein>
    <submittedName>
        <fullName evidence="2">Uncharacterized protein</fullName>
    </submittedName>
</protein>
<evidence type="ECO:0000313" key="2">
    <source>
        <dbReference type="EMBL" id="KAA3679954.1"/>
    </source>
</evidence>
<feature type="compositionally biased region" description="Polar residues" evidence="1">
    <location>
        <begin position="48"/>
        <end position="69"/>
    </location>
</feature>
<dbReference type="Proteomes" id="UP000324629">
    <property type="component" value="Unassembled WGS sequence"/>
</dbReference>
<name>A0A5J4NWP1_9TREM</name>
<comment type="caution">
    <text evidence="2">The sequence shown here is derived from an EMBL/GenBank/DDBJ whole genome shotgun (WGS) entry which is preliminary data.</text>
</comment>
<dbReference type="EMBL" id="QNGE01000579">
    <property type="protein sequence ID" value="KAA3679954.1"/>
    <property type="molecule type" value="Genomic_DNA"/>
</dbReference>
<evidence type="ECO:0000313" key="3">
    <source>
        <dbReference type="Proteomes" id="UP000324629"/>
    </source>
</evidence>
<accession>A0A5J4NWP1</accession>
<reference evidence="2 3" key="1">
    <citation type="journal article" date="2019" name="Gigascience">
        <title>Whole-genome sequence of the oriental lung fluke Paragonimus westermani.</title>
        <authorList>
            <person name="Oey H."/>
            <person name="Zakrzewski M."/>
            <person name="Narain K."/>
            <person name="Devi K.R."/>
            <person name="Agatsuma T."/>
            <person name="Nawaratna S."/>
            <person name="Gobert G.N."/>
            <person name="Jones M.K."/>
            <person name="Ragan M.A."/>
            <person name="McManus D.P."/>
            <person name="Krause L."/>
        </authorList>
    </citation>
    <scope>NUCLEOTIDE SEQUENCE [LARGE SCALE GENOMIC DNA]</scope>
    <source>
        <strain evidence="2 3">IND2009</strain>
    </source>
</reference>
<feature type="compositionally biased region" description="Polar residues" evidence="1">
    <location>
        <begin position="94"/>
        <end position="103"/>
    </location>
</feature>
<sequence>MTIRICVYDDRQHVCKVYGYQYTHQRMASAARKFTPSRLGIKKDMESSNENVLQSDMTKSEATVSTRNTDLPVYPHSPSSLLVKRRSFLRNDASPCSGSTRSVGHSKLNKPRLNDSSTRGSQSGYVCSPNNLCLPPDSFARTRGIGISTTSLLVHAPSLTRVSGLTDDDAVSMDAESKICSSSNLLKEVCEFYEVQNGCPLCNLGSAYGAKRTSQSRRFNSTSMIDAVDLQEDIIDSIDSSELCRVHKNVNWCADSSFATMGLPRRFSASNSSPNIMMYSAQFESPDSLLLPCVQSGSKLTGLDWSSHNSGAVSRAGGDLENNSGISAGATKRKCESWLETLRPR</sequence>
<organism evidence="2 3">
    <name type="scientific">Paragonimus westermani</name>
    <dbReference type="NCBI Taxonomy" id="34504"/>
    <lineage>
        <taxon>Eukaryota</taxon>
        <taxon>Metazoa</taxon>
        <taxon>Spiralia</taxon>
        <taxon>Lophotrochozoa</taxon>
        <taxon>Platyhelminthes</taxon>
        <taxon>Trematoda</taxon>
        <taxon>Digenea</taxon>
        <taxon>Plagiorchiida</taxon>
        <taxon>Troglotremata</taxon>
        <taxon>Troglotrematidae</taxon>
        <taxon>Paragonimus</taxon>
    </lineage>
</organism>